<keyword evidence="1" id="KW-1133">Transmembrane helix</keyword>
<feature type="transmembrane region" description="Helical" evidence="1">
    <location>
        <begin position="183"/>
        <end position="202"/>
    </location>
</feature>
<feature type="transmembrane region" description="Helical" evidence="1">
    <location>
        <begin position="34"/>
        <end position="55"/>
    </location>
</feature>
<keyword evidence="1" id="KW-0472">Membrane</keyword>
<evidence type="ECO:0000313" key="3">
    <source>
        <dbReference type="EMBL" id="EAP87041.1"/>
    </source>
</evidence>
<dbReference type="STRING" id="216432.CA2559_13413"/>
<evidence type="ECO:0000256" key="1">
    <source>
        <dbReference type="SAM" id="Phobius"/>
    </source>
</evidence>
<protein>
    <submittedName>
        <fullName evidence="3">Putative transport-related, membrane protein</fullName>
    </submittedName>
</protein>
<evidence type="ECO:0000313" key="4">
    <source>
        <dbReference type="Proteomes" id="UP000002297"/>
    </source>
</evidence>
<feature type="transmembrane region" description="Helical" evidence="1">
    <location>
        <begin position="61"/>
        <end position="78"/>
    </location>
</feature>
<dbReference type="EMBL" id="CP002046">
    <property type="protein sequence ID" value="EAP87041.1"/>
    <property type="molecule type" value="Genomic_DNA"/>
</dbReference>
<organism evidence="3 4">
    <name type="scientific">Croceibacter atlanticus (strain ATCC BAA-628 / JCM 21780 / CIP 108009 / IAM 15332 / KCTC 12090 / HTCC2559)</name>
    <dbReference type="NCBI Taxonomy" id="216432"/>
    <lineage>
        <taxon>Bacteria</taxon>
        <taxon>Pseudomonadati</taxon>
        <taxon>Bacteroidota</taxon>
        <taxon>Flavobacteriia</taxon>
        <taxon>Flavobacteriales</taxon>
        <taxon>Flavobacteriaceae</taxon>
        <taxon>Croceibacter</taxon>
    </lineage>
</organism>
<feature type="transmembrane region" description="Helical" evidence="1">
    <location>
        <begin position="6"/>
        <end position="22"/>
    </location>
</feature>
<dbReference type="eggNOG" id="COG3952">
    <property type="taxonomic scope" value="Bacteria"/>
</dbReference>
<accession>A3UB55</accession>
<dbReference type="Proteomes" id="UP000002297">
    <property type="component" value="Chromosome"/>
</dbReference>
<proteinExistence type="predicted"/>
<feature type="transmembrane region" description="Helical" evidence="1">
    <location>
        <begin position="123"/>
        <end position="144"/>
    </location>
</feature>
<dbReference type="SMART" id="SM01259">
    <property type="entry name" value="LAB_N"/>
    <property type="match status" value="2"/>
</dbReference>
<gene>
    <name evidence="3" type="ordered locus">CA2559_13413</name>
</gene>
<sequence>MNDWLIYAVGFFAQLLFSGRTLHQWLTSEKKKKVVTPSLFWKLGLLAAFILLIYGYLRQDFAIILGQFFMYYIYVRNLQIQKVWDSFYNFFKVLILALPVLCVLGVVLFGTMDTEMLFKNEDIPFWLLSIGVVGQIVFSTRFIYQWLYSEARQKSSLPFGFWLLSLIGSVIVIFYALFRKDPVLFVGHFFGLIVYVRNIILIRNAKS</sequence>
<dbReference type="RefSeq" id="WP_013188422.1">
    <property type="nucleotide sequence ID" value="NC_014230.1"/>
</dbReference>
<dbReference type="AlphaFoldDB" id="A3UB55"/>
<dbReference type="GO" id="GO:0008915">
    <property type="term" value="F:lipid-A-disaccharide synthase activity"/>
    <property type="evidence" value="ECO:0007669"/>
    <property type="project" value="InterPro"/>
</dbReference>
<dbReference type="GO" id="GO:0009245">
    <property type="term" value="P:lipid A biosynthetic process"/>
    <property type="evidence" value="ECO:0007669"/>
    <property type="project" value="InterPro"/>
</dbReference>
<evidence type="ECO:0000259" key="2">
    <source>
        <dbReference type="SMART" id="SM01259"/>
    </source>
</evidence>
<dbReference type="InterPro" id="IPR011499">
    <property type="entry name" value="Lipid_A_biosynth_N"/>
</dbReference>
<name>A3UB55_CROAH</name>
<keyword evidence="1" id="KW-0812">Transmembrane</keyword>
<dbReference type="HOGENOM" id="CLU_082899_0_0_10"/>
<reference evidence="3 4" key="1">
    <citation type="journal article" date="2010" name="J. Bacteriol.">
        <title>The complete genome sequence of Croceibacter atlanticus HTCC2559T.</title>
        <authorList>
            <person name="Oh H.M."/>
            <person name="Kang I."/>
            <person name="Ferriera S."/>
            <person name="Giovannoni S.J."/>
            <person name="Cho J.C."/>
        </authorList>
    </citation>
    <scope>NUCLEOTIDE SEQUENCE [LARGE SCALE GENOMIC DNA]</scope>
    <source>
        <strain evidence="4">ATCC BAA-628 / HTCC2559 / KCTC 12090</strain>
    </source>
</reference>
<feature type="transmembrane region" description="Helical" evidence="1">
    <location>
        <begin position="156"/>
        <end position="177"/>
    </location>
</feature>
<dbReference type="OrthoDB" id="9793186at2"/>
<feature type="transmembrane region" description="Helical" evidence="1">
    <location>
        <begin position="90"/>
        <end position="111"/>
    </location>
</feature>
<dbReference type="Pfam" id="PF07578">
    <property type="entry name" value="LAB_N"/>
    <property type="match status" value="2"/>
</dbReference>
<keyword evidence="4" id="KW-1185">Reference proteome</keyword>
<dbReference type="GO" id="GO:0016020">
    <property type="term" value="C:membrane"/>
    <property type="evidence" value="ECO:0007669"/>
    <property type="project" value="GOC"/>
</dbReference>
<feature type="domain" description="Lipid A biosynthesis N-terminal" evidence="2">
    <location>
        <begin position="9"/>
        <end position="80"/>
    </location>
</feature>
<feature type="domain" description="Lipid A biosynthesis N-terminal" evidence="2">
    <location>
        <begin position="130"/>
        <end position="201"/>
    </location>
</feature>
<dbReference type="Gene3D" id="1.20.1280.290">
    <property type="match status" value="2"/>
</dbReference>
<dbReference type="GeneID" id="89454391"/>
<dbReference type="KEGG" id="cat:CA2559_13413"/>